<dbReference type="RefSeq" id="WP_058614796.1">
    <property type="nucleotide sequence ID" value="NZ_LDRV01000093.1"/>
</dbReference>
<evidence type="ECO:0000313" key="2">
    <source>
        <dbReference type="Proteomes" id="UP000072189"/>
    </source>
</evidence>
<organism evidence="1 2">
    <name type="scientific">Microbacterium testaceum</name>
    <name type="common">Aureobacterium testaceum</name>
    <name type="synonym">Brevibacterium testaceum</name>
    <dbReference type="NCBI Taxonomy" id="2033"/>
    <lineage>
        <taxon>Bacteria</taxon>
        <taxon>Bacillati</taxon>
        <taxon>Actinomycetota</taxon>
        <taxon>Actinomycetes</taxon>
        <taxon>Micrococcales</taxon>
        <taxon>Microbacteriaceae</taxon>
        <taxon>Microbacterium</taxon>
    </lineage>
</organism>
<dbReference type="PATRIC" id="fig|2033.7.peg.3695"/>
<comment type="caution">
    <text evidence="1">The sequence shown here is derived from an EMBL/GenBank/DDBJ whole genome shotgun (WGS) entry which is preliminary data.</text>
</comment>
<proteinExistence type="predicted"/>
<gene>
    <name evidence="1" type="ORF">RSA3_14295</name>
</gene>
<reference evidence="1 2" key="1">
    <citation type="journal article" date="2016" name="Front. Microbiol.">
        <title>Genomic Resource of Rice Seed Associated Bacteria.</title>
        <authorList>
            <person name="Midha S."/>
            <person name="Bansal K."/>
            <person name="Sharma S."/>
            <person name="Kumar N."/>
            <person name="Patil P.P."/>
            <person name="Chaudhry V."/>
            <person name="Patil P.B."/>
        </authorList>
    </citation>
    <scope>NUCLEOTIDE SEQUENCE [LARGE SCALE GENOMIC DNA]</scope>
    <source>
        <strain evidence="1 2">RSA3</strain>
    </source>
</reference>
<sequence>MTDHTQTLPTTEQPVALVVELSLEQTDVTVDTSTIDGHRVVVIEQSDGDRILTATEALALTRAILSRLAYIGFPPDSLGEVRAA</sequence>
<protein>
    <submittedName>
        <fullName evidence="1">Uncharacterized protein</fullName>
    </submittedName>
</protein>
<dbReference type="Proteomes" id="UP000072189">
    <property type="component" value="Unassembled WGS sequence"/>
</dbReference>
<dbReference type="EMBL" id="LDRV01000093">
    <property type="protein sequence ID" value="KTS09063.1"/>
    <property type="molecule type" value="Genomic_DNA"/>
</dbReference>
<evidence type="ECO:0000313" key="1">
    <source>
        <dbReference type="EMBL" id="KTS09063.1"/>
    </source>
</evidence>
<accession>A0A147F4Q6</accession>
<name>A0A147F4Q6_MICTE</name>
<dbReference type="AlphaFoldDB" id="A0A147F4Q6"/>